<evidence type="ECO:0000313" key="2">
    <source>
        <dbReference type="EMBL" id="OWM77894.1"/>
    </source>
</evidence>
<proteinExistence type="predicted"/>
<name>A0A218WYV7_PUNGR</name>
<evidence type="ECO:0000313" key="3">
    <source>
        <dbReference type="Proteomes" id="UP000197138"/>
    </source>
</evidence>
<feature type="region of interest" description="Disordered" evidence="1">
    <location>
        <begin position="1"/>
        <end position="25"/>
    </location>
</feature>
<comment type="caution">
    <text evidence="2">The sequence shown here is derived from an EMBL/GenBank/DDBJ whole genome shotgun (WGS) entry which is preliminary data.</text>
</comment>
<accession>A0A218WYV7</accession>
<gene>
    <name evidence="2" type="ORF">CDL15_Pgr018463</name>
</gene>
<protein>
    <submittedName>
        <fullName evidence="2">Uncharacterized protein</fullName>
    </submittedName>
</protein>
<evidence type="ECO:0000256" key="1">
    <source>
        <dbReference type="SAM" id="MobiDB-lite"/>
    </source>
</evidence>
<sequence>MSRTTGESCQHSQVDHSRSSPLHGETCYDQRLFTPATHPTRQASRANLRGQATCGLHPSSMARRAVDQGADPPSKVRLTSTNFFLTESVTA</sequence>
<dbReference type="Proteomes" id="UP000197138">
    <property type="component" value="Unassembled WGS sequence"/>
</dbReference>
<organism evidence="2 3">
    <name type="scientific">Punica granatum</name>
    <name type="common">Pomegranate</name>
    <dbReference type="NCBI Taxonomy" id="22663"/>
    <lineage>
        <taxon>Eukaryota</taxon>
        <taxon>Viridiplantae</taxon>
        <taxon>Streptophyta</taxon>
        <taxon>Embryophyta</taxon>
        <taxon>Tracheophyta</taxon>
        <taxon>Spermatophyta</taxon>
        <taxon>Magnoliopsida</taxon>
        <taxon>eudicotyledons</taxon>
        <taxon>Gunneridae</taxon>
        <taxon>Pentapetalae</taxon>
        <taxon>rosids</taxon>
        <taxon>malvids</taxon>
        <taxon>Myrtales</taxon>
        <taxon>Lythraceae</taxon>
        <taxon>Punica</taxon>
    </lineage>
</organism>
<dbReference type="AlphaFoldDB" id="A0A218WYV7"/>
<dbReference type="EMBL" id="MTKT01002507">
    <property type="protein sequence ID" value="OWM77894.1"/>
    <property type="molecule type" value="Genomic_DNA"/>
</dbReference>
<reference evidence="3" key="1">
    <citation type="journal article" date="2017" name="Plant J.">
        <title>The pomegranate (Punica granatum L.) genome and the genomics of punicalagin biosynthesis.</title>
        <authorList>
            <person name="Qin G."/>
            <person name="Xu C."/>
            <person name="Ming R."/>
            <person name="Tang H."/>
            <person name="Guyot R."/>
            <person name="Kramer E.M."/>
            <person name="Hu Y."/>
            <person name="Yi X."/>
            <person name="Qi Y."/>
            <person name="Xu X."/>
            <person name="Gao Z."/>
            <person name="Pan H."/>
            <person name="Jian J."/>
            <person name="Tian Y."/>
            <person name="Yue Z."/>
            <person name="Xu Y."/>
        </authorList>
    </citation>
    <scope>NUCLEOTIDE SEQUENCE [LARGE SCALE GENOMIC DNA]</scope>
    <source>
        <strain evidence="3">cv. Dabenzi</strain>
    </source>
</reference>
<feature type="compositionally biased region" description="Polar residues" evidence="1">
    <location>
        <begin position="1"/>
        <end position="12"/>
    </location>
</feature>